<dbReference type="EMBL" id="CAADEY010000022">
    <property type="protein sequence ID" value="VFJ48699.1"/>
    <property type="molecule type" value="Genomic_DNA"/>
</dbReference>
<protein>
    <submittedName>
        <fullName evidence="1">Uncharacterized protein</fullName>
    </submittedName>
</protein>
<proteinExistence type="predicted"/>
<dbReference type="AlphaFoldDB" id="A0A450S9F8"/>
<organism evidence="1">
    <name type="scientific">Candidatus Kentrum sp. DK</name>
    <dbReference type="NCBI Taxonomy" id="2126562"/>
    <lineage>
        <taxon>Bacteria</taxon>
        <taxon>Pseudomonadati</taxon>
        <taxon>Pseudomonadota</taxon>
        <taxon>Gammaproteobacteria</taxon>
        <taxon>Candidatus Kentrum</taxon>
    </lineage>
</organism>
<name>A0A450S9F8_9GAMM</name>
<gene>
    <name evidence="1" type="ORF">BECKDK2373C_GA0170839_102244</name>
</gene>
<evidence type="ECO:0000313" key="1">
    <source>
        <dbReference type="EMBL" id="VFJ48699.1"/>
    </source>
</evidence>
<accession>A0A450S9F8</accession>
<reference evidence="1" key="1">
    <citation type="submission" date="2019-02" db="EMBL/GenBank/DDBJ databases">
        <authorList>
            <person name="Gruber-Vodicka R. H."/>
            <person name="Seah K. B. B."/>
        </authorList>
    </citation>
    <scope>NUCLEOTIDE SEQUENCE</scope>
    <source>
        <strain evidence="1">BECK_DK161</strain>
    </source>
</reference>
<sequence>MRFTYPPYGTSLWQMASYIWQDELAFGRWPAPFDKMSWPFASGRRPNLRGLFHPTRSVQQRGRVDKLRASTERKMWWMRFTYPPYGTGLWQMASCIRQDEPAFGRWPAPFDKMSWPFASGRRPNLRGLFHPTRSVQQRGRVDKLRASTEREMWWMRFTYPPYGTGLWQMASYIWQDELAIWQDELAFGKWLATFGKMSWPFDKMSWPLANG</sequence>